<keyword evidence="2" id="KW-1185">Reference proteome</keyword>
<protein>
    <recommendedName>
        <fullName evidence="3">DUF4221 domain-containing protein</fullName>
    </recommendedName>
</protein>
<sequence length="372" mass="42890">MKKADKISLFLLGLCTIGILSLLAGLYAHSPLANQKIYRGSFERKFVPDNTVSLNRVLNLGVNSYYISGLSNDTIYLSNYTVPQHLLRVDKALKDTQHIRIKITGLDSVVRPRQFRTQVEPPYFYMMHGIAPAILRGKVNHWEARRFMADSAYYTDAVPIDTTSFALRYYSKSQDSYELALETGEAPYFQPNYGILEKQGEGYFSVDGMLHFNKALQQVVYLYRYRNEFMVMDKRLNLLHRYHTLDTISRARIASKEIKSENSFTLTSPPAATQRFSTVSGNYLYINSGLLARNEEEEQFKKNVVIDVYELSNGEYKYSFYLPRYKGEGISGFKVFGNRLFAIHDQHLVAYTIESHDPIAFYRISIPCHRTL</sequence>
<dbReference type="RefSeq" id="WP_123215890.1">
    <property type="nucleotide sequence ID" value="NZ_RJTM01000071.1"/>
</dbReference>
<gene>
    <name evidence="1" type="ORF">ED312_10110</name>
</gene>
<accession>A0A3N0EIK9</accession>
<comment type="caution">
    <text evidence="1">The sequence shown here is derived from an EMBL/GenBank/DDBJ whole genome shotgun (WGS) entry which is preliminary data.</text>
</comment>
<dbReference type="OrthoDB" id="673785at2"/>
<dbReference type="Proteomes" id="UP000267469">
    <property type="component" value="Unassembled WGS sequence"/>
</dbReference>
<organism evidence="1 2">
    <name type="scientific">Sinomicrobium pectinilyticum</name>
    <dbReference type="NCBI Taxonomy" id="1084421"/>
    <lineage>
        <taxon>Bacteria</taxon>
        <taxon>Pseudomonadati</taxon>
        <taxon>Bacteroidota</taxon>
        <taxon>Flavobacteriia</taxon>
        <taxon>Flavobacteriales</taxon>
        <taxon>Flavobacteriaceae</taxon>
        <taxon>Sinomicrobium</taxon>
    </lineage>
</organism>
<evidence type="ECO:0000313" key="2">
    <source>
        <dbReference type="Proteomes" id="UP000267469"/>
    </source>
</evidence>
<reference evidence="1 2" key="1">
    <citation type="submission" date="2018-10" db="EMBL/GenBank/DDBJ databases">
        <title>Sinomicrobium pectinilyticum sp. nov., a pectinase-producing bacterium isolated from alkaline and saline soil, and emended description of the genus Sinomicrobium.</title>
        <authorList>
            <person name="Cheng B."/>
            <person name="Li C."/>
            <person name="Lai Q."/>
            <person name="Du M."/>
            <person name="Shao Z."/>
            <person name="Xu P."/>
            <person name="Yang C."/>
        </authorList>
    </citation>
    <scope>NUCLEOTIDE SEQUENCE [LARGE SCALE GENOMIC DNA]</scope>
    <source>
        <strain evidence="1 2">5DNS001</strain>
    </source>
</reference>
<evidence type="ECO:0008006" key="3">
    <source>
        <dbReference type="Google" id="ProtNLM"/>
    </source>
</evidence>
<evidence type="ECO:0000313" key="1">
    <source>
        <dbReference type="EMBL" id="RNL87746.1"/>
    </source>
</evidence>
<proteinExistence type="predicted"/>
<name>A0A3N0EIK9_SINP1</name>
<dbReference type="AlphaFoldDB" id="A0A3N0EIK9"/>
<dbReference type="EMBL" id="RJTM01000071">
    <property type="protein sequence ID" value="RNL87746.1"/>
    <property type="molecule type" value="Genomic_DNA"/>
</dbReference>